<proteinExistence type="predicted"/>
<dbReference type="AlphaFoldDB" id="A0A645E694"/>
<gene>
    <name evidence="2" type="ORF">SDC9_144507</name>
</gene>
<dbReference type="EMBL" id="VSSQ01043625">
    <property type="protein sequence ID" value="MPM97334.1"/>
    <property type="molecule type" value="Genomic_DNA"/>
</dbReference>
<organism evidence="2">
    <name type="scientific">bioreactor metagenome</name>
    <dbReference type="NCBI Taxonomy" id="1076179"/>
    <lineage>
        <taxon>unclassified sequences</taxon>
        <taxon>metagenomes</taxon>
        <taxon>ecological metagenomes</taxon>
    </lineage>
</organism>
<sequence length="60" mass="6680">MDGIGAQERNRNPDECGQHGNEQAVLDRHQVIITRKNGRKITERNASCSGFQKTVDEDVG</sequence>
<evidence type="ECO:0000256" key="1">
    <source>
        <dbReference type="SAM" id="MobiDB-lite"/>
    </source>
</evidence>
<accession>A0A645E694</accession>
<reference evidence="2" key="1">
    <citation type="submission" date="2019-08" db="EMBL/GenBank/DDBJ databases">
        <authorList>
            <person name="Kucharzyk K."/>
            <person name="Murdoch R.W."/>
            <person name="Higgins S."/>
            <person name="Loffler F."/>
        </authorList>
    </citation>
    <scope>NUCLEOTIDE SEQUENCE</scope>
</reference>
<evidence type="ECO:0000313" key="2">
    <source>
        <dbReference type="EMBL" id="MPM97334.1"/>
    </source>
</evidence>
<comment type="caution">
    <text evidence="2">The sequence shown here is derived from an EMBL/GenBank/DDBJ whole genome shotgun (WGS) entry which is preliminary data.</text>
</comment>
<feature type="compositionally biased region" description="Basic and acidic residues" evidence="1">
    <location>
        <begin position="8"/>
        <end position="17"/>
    </location>
</feature>
<feature type="region of interest" description="Disordered" evidence="1">
    <location>
        <begin position="1"/>
        <end position="22"/>
    </location>
</feature>
<name>A0A645E694_9ZZZZ</name>
<protein>
    <submittedName>
        <fullName evidence="2">Uncharacterized protein</fullName>
    </submittedName>
</protein>